<accession>A0A512HQV8</accession>
<dbReference type="EMBL" id="BJZQ01000001">
    <property type="protein sequence ID" value="GEO87816.1"/>
    <property type="molecule type" value="Genomic_DNA"/>
</dbReference>
<evidence type="ECO:0000313" key="3">
    <source>
        <dbReference type="Proteomes" id="UP000321769"/>
    </source>
</evidence>
<feature type="transmembrane region" description="Helical" evidence="1">
    <location>
        <begin position="57"/>
        <end position="75"/>
    </location>
</feature>
<keyword evidence="1" id="KW-1133">Transmembrane helix</keyword>
<feature type="transmembrane region" description="Helical" evidence="1">
    <location>
        <begin position="132"/>
        <end position="152"/>
    </location>
</feature>
<dbReference type="RefSeq" id="WP_146825173.1">
    <property type="nucleotide sequence ID" value="NZ_BAAAYQ010000001.1"/>
</dbReference>
<name>A0A512HQV8_9ACTN</name>
<keyword evidence="1" id="KW-0812">Transmembrane</keyword>
<proteinExistence type="predicted"/>
<keyword evidence="1" id="KW-0472">Membrane</keyword>
<dbReference type="Pfam" id="PF09534">
    <property type="entry name" value="Trp_oprn_chp"/>
    <property type="match status" value="1"/>
</dbReference>
<feature type="transmembrane region" description="Helical" evidence="1">
    <location>
        <begin position="82"/>
        <end position="99"/>
    </location>
</feature>
<reference evidence="2 3" key="1">
    <citation type="submission" date="2019-07" db="EMBL/GenBank/DDBJ databases">
        <title>Whole genome shotgun sequence of Aeromicrobium flavum NBRC 107625.</title>
        <authorList>
            <person name="Hosoyama A."/>
            <person name="Uohara A."/>
            <person name="Ohji S."/>
            <person name="Ichikawa N."/>
        </authorList>
    </citation>
    <scope>NUCLEOTIDE SEQUENCE [LARGE SCALE GENOMIC DNA]</scope>
    <source>
        <strain evidence="2 3">NBRC 107625</strain>
    </source>
</reference>
<evidence type="ECO:0000256" key="1">
    <source>
        <dbReference type="SAM" id="Phobius"/>
    </source>
</evidence>
<keyword evidence="3" id="KW-1185">Reference proteome</keyword>
<comment type="caution">
    <text evidence="2">The sequence shown here is derived from an EMBL/GenBank/DDBJ whole genome shotgun (WGS) entry which is preliminary data.</text>
</comment>
<dbReference type="Proteomes" id="UP000321769">
    <property type="component" value="Unassembled WGS sequence"/>
</dbReference>
<sequence>MSRIVERNLLGPSVLLLLALGGGTLLAVRAAWASATASTAGLPEVDLSVTGADVVPGAVGLAVLVMAAAAGVLAAGPMLRRVIGVLVALAGVAGAVLTSRTGSAMETARQRALDEAAVSGTVVDWDGTTAQALAVAGFVLVAGVGVLIAWLGPRWATMGRKYEAPAVREADSSDLWKAMDDGVDPTV</sequence>
<dbReference type="OrthoDB" id="3712369at2"/>
<evidence type="ECO:0000313" key="2">
    <source>
        <dbReference type="EMBL" id="GEO87816.1"/>
    </source>
</evidence>
<dbReference type="InterPro" id="IPR019051">
    <property type="entry name" value="Trp_biosyn_TM_oprn/chp"/>
</dbReference>
<protein>
    <recommendedName>
        <fullName evidence="4">TIGR02234 family membrane protein</fullName>
    </recommendedName>
</protein>
<organism evidence="2 3">
    <name type="scientific">Aeromicrobium flavum</name>
    <dbReference type="NCBI Taxonomy" id="416568"/>
    <lineage>
        <taxon>Bacteria</taxon>
        <taxon>Bacillati</taxon>
        <taxon>Actinomycetota</taxon>
        <taxon>Actinomycetes</taxon>
        <taxon>Propionibacteriales</taxon>
        <taxon>Nocardioidaceae</taxon>
        <taxon>Aeromicrobium</taxon>
    </lineage>
</organism>
<gene>
    <name evidence="2" type="ORF">AFL01nite_01430</name>
</gene>
<evidence type="ECO:0008006" key="4">
    <source>
        <dbReference type="Google" id="ProtNLM"/>
    </source>
</evidence>
<dbReference type="AlphaFoldDB" id="A0A512HQV8"/>